<dbReference type="InterPro" id="IPR049945">
    <property type="entry name" value="AAA_22"/>
</dbReference>
<accession>A0A6L6X6T1</accession>
<dbReference type="RefSeq" id="WP_157168736.1">
    <property type="nucleotide sequence ID" value="NZ_WPNZ01000024.1"/>
</dbReference>
<feature type="region of interest" description="Disordered" evidence="1">
    <location>
        <begin position="244"/>
        <end position="268"/>
    </location>
</feature>
<gene>
    <name evidence="4" type="ORF">GPA10_33400</name>
</gene>
<dbReference type="AlphaFoldDB" id="A0A6L6X6T1"/>
<dbReference type="PRINTS" id="PR00364">
    <property type="entry name" value="DISEASERSIST"/>
</dbReference>
<reference evidence="4 5" key="1">
    <citation type="submission" date="2019-11" db="EMBL/GenBank/DDBJ databases">
        <title>Streptomyces typhae sp. nov., a novel endophytic actinomycete isolated from the root of cattail pollen (Typha angustifolia L.).</title>
        <authorList>
            <person name="Peng C."/>
        </authorList>
    </citation>
    <scope>NUCLEOTIDE SEQUENCE [LARGE SCALE GENOMIC DNA]</scope>
    <source>
        <strain evidence="5">p1417</strain>
    </source>
</reference>
<dbReference type="PANTHER" id="PTHR47691:SF3">
    <property type="entry name" value="HTH-TYPE TRANSCRIPTIONAL REGULATOR RV0890C-RELATED"/>
    <property type="match status" value="1"/>
</dbReference>
<protein>
    <submittedName>
        <fullName evidence="4">Uncharacterized protein</fullName>
    </submittedName>
</protein>
<dbReference type="EMBL" id="WPNZ01000024">
    <property type="protein sequence ID" value="MVO89518.1"/>
    <property type="molecule type" value="Genomic_DNA"/>
</dbReference>
<feature type="domain" description="ORC1/DEAH AAA+ ATPase" evidence="2">
    <location>
        <begin position="36"/>
        <end position="133"/>
    </location>
</feature>
<evidence type="ECO:0000313" key="4">
    <source>
        <dbReference type="EMBL" id="MVO89518.1"/>
    </source>
</evidence>
<sequence>MVVKDAQPGNLPAETSSWVGRHSEVERVRRMCARSQLVTLTGAGGVGKTRLALKAARLLTSRFRHGVWLVELSPLHEGGLLAHAIAESFRVPGHPTRPVIESVAEYLSGRELLLVLDTCEHLIDDCRTVTEALLALSPGLKVLATSRRPLDLHIEQVVTVEPLPLPVRTARAAPESDALTLLTVRAAEAVPGFAVTDTNRGDLMRLCARLEGLPLAIELAAARLRELPLAELTERMDDRFAVLGDPDGARHGTAPAGRTEPTEPTEPPWHRALRTAVGWSHELCTPPERLLWARLSVFAGSFDAAAVRRVCADERLPREDVPALLAALVDKSILTWLPTGGGERYRMLDTIREYGVHWLHHLGEEPELRRRHRDGCLDLARQGGADWLGPDQYHWYDRTHAEHDNLRAALEFSLTDKEGTAALDLAGSLWFFWCACGLAREGQEFLERALAADARPGRARSRALWALAVVLVCLGDREGGAARAVESLTAAERDGDAYEARVALSAYAAAKSSAGDLEAAEAAAGEVLSSHPGAAVLCPGELPLATLLAWCSLGHVYLVRGELDRAVDVVGRMRAACDRRGERWMRAYGDFFLAQAELKRHRPAAARRHARDALEVKHRMHDSLGIGLTVAVLARVASAEGQAERVARLLGLADQVWDTVGEPQAGVTELITACQECERRARDVLGDRGFRTAYEAGRAQALDEGVAYALGRA</sequence>
<evidence type="ECO:0000259" key="2">
    <source>
        <dbReference type="Pfam" id="PF13401"/>
    </source>
</evidence>
<dbReference type="Pfam" id="PF25872">
    <property type="entry name" value="HTH_77"/>
    <property type="match status" value="1"/>
</dbReference>
<dbReference type="SUPFAM" id="SSF52540">
    <property type="entry name" value="P-loop containing nucleoside triphosphate hydrolases"/>
    <property type="match status" value="1"/>
</dbReference>
<dbReference type="InterPro" id="IPR011990">
    <property type="entry name" value="TPR-like_helical_dom_sf"/>
</dbReference>
<evidence type="ECO:0000259" key="3">
    <source>
        <dbReference type="Pfam" id="PF25872"/>
    </source>
</evidence>
<dbReference type="InterPro" id="IPR027417">
    <property type="entry name" value="P-loop_NTPase"/>
</dbReference>
<dbReference type="SUPFAM" id="SSF48452">
    <property type="entry name" value="TPR-like"/>
    <property type="match status" value="2"/>
</dbReference>
<dbReference type="GO" id="GO:0016887">
    <property type="term" value="F:ATP hydrolysis activity"/>
    <property type="evidence" value="ECO:0007669"/>
    <property type="project" value="InterPro"/>
</dbReference>
<dbReference type="InterPro" id="IPR058852">
    <property type="entry name" value="HTH_77"/>
</dbReference>
<dbReference type="Proteomes" id="UP000483802">
    <property type="component" value="Unassembled WGS sequence"/>
</dbReference>
<organism evidence="4 5">
    <name type="scientific">Streptomyces typhae</name>
    <dbReference type="NCBI Taxonomy" id="2681492"/>
    <lineage>
        <taxon>Bacteria</taxon>
        <taxon>Bacillati</taxon>
        <taxon>Actinomycetota</taxon>
        <taxon>Actinomycetes</taxon>
        <taxon>Kitasatosporales</taxon>
        <taxon>Streptomycetaceae</taxon>
        <taxon>Streptomyces</taxon>
    </lineage>
</organism>
<name>A0A6L6X6T1_9ACTN</name>
<proteinExistence type="predicted"/>
<evidence type="ECO:0000256" key="1">
    <source>
        <dbReference type="SAM" id="MobiDB-lite"/>
    </source>
</evidence>
<evidence type="ECO:0000313" key="5">
    <source>
        <dbReference type="Proteomes" id="UP000483802"/>
    </source>
</evidence>
<dbReference type="PANTHER" id="PTHR47691">
    <property type="entry name" value="REGULATOR-RELATED"/>
    <property type="match status" value="1"/>
</dbReference>
<feature type="domain" description="Winged helix-turn-helix" evidence="3">
    <location>
        <begin position="288"/>
        <end position="359"/>
    </location>
</feature>
<comment type="caution">
    <text evidence="4">The sequence shown here is derived from an EMBL/GenBank/DDBJ whole genome shotgun (WGS) entry which is preliminary data.</text>
</comment>
<dbReference type="Pfam" id="PF13401">
    <property type="entry name" value="AAA_22"/>
    <property type="match status" value="1"/>
</dbReference>
<dbReference type="Gene3D" id="1.25.40.10">
    <property type="entry name" value="Tetratricopeptide repeat domain"/>
    <property type="match status" value="1"/>
</dbReference>
<dbReference type="Gene3D" id="3.40.50.300">
    <property type="entry name" value="P-loop containing nucleotide triphosphate hydrolases"/>
    <property type="match status" value="1"/>
</dbReference>
<keyword evidence="5" id="KW-1185">Reference proteome</keyword>